<reference evidence="4 5" key="1">
    <citation type="submission" date="2014-04" db="EMBL/GenBank/DDBJ databases">
        <authorList>
            <consortium name="DOE Joint Genome Institute"/>
            <person name="Kuo A."/>
            <person name="Zuccaro A."/>
            <person name="Kohler A."/>
            <person name="Nagy L.G."/>
            <person name="Floudas D."/>
            <person name="Copeland A."/>
            <person name="Barry K.W."/>
            <person name="Cichocki N."/>
            <person name="Veneault-Fourrey C."/>
            <person name="LaButti K."/>
            <person name="Lindquist E.A."/>
            <person name="Lipzen A."/>
            <person name="Lundell T."/>
            <person name="Morin E."/>
            <person name="Murat C."/>
            <person name="Sun H."/>
            <person name="Tunlid A."/>
            <person name="Henrissat B."/>
            <person name="Grigoriev I.V."/>
            <person name="Hibbett D.S."/>
            <person name="Martin F."/>
            <person name="Nordberg H.P."/>
            <person name="Cantor M.N."/>
            <person name="Hua S.X."/>
        </authorList>
    </citation>
    <scope>NUCLEOTIDE SEQUENCE [LARGE SCALE GENOMIC DNA]</scope>
    <source>
        <strain evidence="4 5">MAFF 305830</strain>
    </source>
</reference>
<keyword evidence="2" id="KW-0294">Fucose metabolism</keyword>
<dbReference type="STRING" id="933852.A0A0C3ANL7"/>
<sequence>MVRRTKGYVARDWSLSLGWNNMRYIIEAAVLDADLMNRTLVLPSFVYARACEYHNEVCAKYARMVNRGDAVNTDEWRTLPIEKQMGFVIPIEVMIDIPHLRQHHNVMMMTEYMYLQGLNATRERSNGSWDREYYHSGVDLPSLYVIQNHIYEPQGIVRVDKMPPVPTGAINATGPASQFGGISDANLQMALQGKDRAHLDWSEAKDVLKAAMESYNITSMEEALDAAGWVVLHTWDGALGMDWTKTVVDPIKQVARYSALRGFIDEFAGFNQDVVLFEGELHLGRKPGFVKYTTIPARDNFARTVLYHINPSQRVKSLAAKIVKRMDKLNHGRLWLAGHMRRGDFVNVGWAMEGSIRDHLGRILHRLANGRQLLERIQYTEPQPYDVPDVHPNNFASRQPPLDGSFIYLATDERSEEGQRMLRESHMVLFSDLVTMTDRRDFGWPLLYSDVIALVEQQIIGSGAAYFYAHAMSSVAGGILNVRGASGCDSRTALLD</sequence>
<evidence type="ECO:0000313" key="4">
    <source>
        <dbReference type="EMBL" id="KIM26160.1"/>
    </source>
</evidence>
<dbReference type="EMBL" id="KN824308">
    <property type="protein sequence ID" value="KIM26160.1"/>
    <property type="molecule type" value="Genomic_DNA"/>
</dbReference>
<dbReference type="AlphaFoldDB" id="A0A0C3ANL7"/>
<organism evidence="4 5">
    <name type="scientific">Serendipita vermifera MAFF 305830</name>
    <dbReference type="NCBI Taxonomy" id="933852"/>
    <lineage>
        <taxon>Eukaryota</taxon>
        <taxon>Fungi</taxon>
        <taxon>Dikarya</taxon>
        <taxon>Basidiomycota</taxon>
        <taxon>Agaricomycotina</taxon>
        <taxon>Agaricomycetes</taxon>
        <taxon>Sebacinales</taxon>
        <taxon>Serendipitaceae</taxon>
        <taxon>Serendipita</taxon>
    </lineage>
</organism>
<evidence type="ECO:0000256" key="3">
    <source>
        <dbReference type="ARBA" id="ARBA00023277"/>
    </source>
</evidence>
<dbReference type="GO" id="GO:0006004">
    <property type="term" value="P:fucose metabolic process"/>
    <property type="evidence" value="ECO:0007669"/>
    <property type="project" value="UniProtKB-KW"/>
</dbReference>
<evidence type="ECO:0000256" key="2">
    <source>
        <dbReference type="ARBA" id="ARBA00023253"/>
    </source>
</evidence>
<keyword evidence="5" id="KW-1185">Reference proteome</keyword>
<dbReference type="Pfam" id="PF10250">
    <property type="entry name" value="O-FucT"/>
    <property type="match status" value="1"/>
</dbReference>
<keyword evidence="1" id="KW-0808">Transferase</keyword>
<evidence type="ECO:0000313" key="5">
    <source>
        <dbReference type="Proteomes" id="UP000054097"/>
    </source>
</evidence>
<proteinExistence type="predicted"/>
<keyword evidence="3" id="KW-0119">Carbohydrate metabolism</keyword>
<evidence type="ECO:0000256" key="1">
    <source>
        <dbReference type="ARBA" id="ARBA00022679"/>
    </source>
</evidence>
<dbReference type="Gene3D" id="3.40.50.11350">
    <property type="match status" value="1"/>
</dbReference>
<accession>A0A0C3ANL7</accession>
<reference evidence="5" key="2">
    <citation type="submission" date="2015-01" db="EMBL/GenBank/DDBJ databases">
        <title>Evolutionary Origins and Diversification of the Mycorrhizal Mutualists.</title>
        <authorList>
            <consortium name="DOE Joint Genome Institute"/>
            <consortium name="Mycorrhizal Genomics Consortium"/>
            <person name="Kohler A."/>
            <person name="Kuo A."/>
            <person name="Nagy L.G."/>
            <person name="Floudas D."/>
            <person name="Copeland A."/>
            <person name="Barry K.W."/>
            <person name="Cichocki N."/>
            <person name="Veneault-Fourrey C."/>
            <person name="LaButti K."/>
            <person name="Lindquist E.A."/>
            <person name="Lipzen A."/>
            <person name="Lundell T."/>
            <person name="Morin E."/>
            <person name="Murat C."/>
            <person name="Riley R."/>
            <person name="Ohm R."/>
            <person name="Sun H."/>
            <person name="Tunlid A."/>
            <person name="Henrissat B."/>
            <person name="Grigoriev I.V."/>
            <person name="Hibbett D.S."/>
            <person name="Martin F."/>
        </authorList>
    </citation>
    <scope>NUCLEOTIDE SEQUENCE [LARGE SCALE GENOMIC DNA]</scope>
    <source>
        <strain evidence="5">MAFF 305830</strain>
    </source>
</reference>
<protein>
    <submittedName>
        <fullName evidence="4">Uncharacterized protein</fullName>
    </submittedName>
</protein>
<dbReference type="OrthoDB" id="3345970at2759"/>
<dbReference type="InterPro" id="IPR019378">
    <property type="entry name" value="GDP-Fuc_O-FucTrfase"/>
</dbReference>
<dbReference type="GO" id="GO:0016740">
    <property type="term" value="F:transferase activity"/>
    <property type="evidence" value="ECO:0007669"/>
    <property type="project" value="UniProtKB-KW"/>
</dbReference>
<gene>
    <name evidence="4" type="ORF">M408DRAFT_330738</name>
</gene>
<dbReference type="Proteomes" id="UP000054097">
    <property type="component" value="Unassembled WGS sequence"/>
</dbReference>
<name>A0A0C3ANL7_SERVB</name>
<dbReference type="HOGENOM" id="CLU_026393_1_0_1"/>